<dbReference type="RefSeq" id="WP_145197524.1">
    <property type="nucleotide sequence ID" value="NZ_CP036434.1"/>
</dbReference>
<dbReference type="InterPro" id="IPR001173">
    <property type="entry name" value="Glyco_trans_2-like"/>
</dbReference>
<dbReference type="GO" id="GO:0047267">
    <property type="term" value="F:undecaprenyl-phosphate mannosyltransferase activity"/>
    <property type="evidence" value="ECO:0007669"/>
    <property type="project" value="UniProtKB-EC"/>
</dbReference>
<keyword evidence="3" id="KW-1185">Reference proteome</keyword>
<dbReference type="CDD" id="cd04179">
    <property type="entry name" value="DPM_DPG-synthase_like"/>
    <property type="match status" value="1"/>
</dbReference>
<evidence type="ECO:0000313" key="2">
    <source>
        <dbReference type="EMBL" id="QDV06916.1"/>
    </source>
</evidence>
<dbReference type="PANTHER" id="PTHR48090:SF7">
    <property type="entry name" value="RFBJ PROTEIN"/>
    <property type="match status" value="1"/>
</dbReference>
<dbReference type="Proteomes" id="UP000320390">
    <property type="component" value="Chromosome"/>
</dbReference>
<sequence length="250" mass="27839">MKLSVVIPVYNEERTLATIVGRVLEQPFEMEVVLVDDGSKDRSREIMAELAAAHPEIRCIFHEVNKGKGGALSTGFASVTGDVVLVQDADLEYDPSDYAALLQPIIDGNADVVYGSRFRKVPVGQVHAFWHTHGNRMLTLVSNMFTDLHLSDMETCYKVYRAEVARRLDIQSRTFAVEPEVTAKVAKMGVTVWEVPISYHGRAYHEGKKIGLKDAFIAMWAIVRWRFAKLPDGPKIVSADDRKAAAHAKA</sequence>
<feature type="domain" description="Glycosyltransferase 2-like" evidence="1">
    <location>
        <begin position="4"/>
        <end position="167"/>
    </location>
</feature>
<keyword evidence="2" id="KW-0328">Glycosyltransferase</keyword>
<evidence type="ECO:0000313" key="3">
    <source>
        <dbReference type="Proteomes" id="UP000320390"/>
    </source>
</evidence>
<keyword evidence="2" id="KW-0808">Transferase</keyword>
<dbReference type="Pfam" id="PF00535">
    <property type="entry name" value="Glycos_transf_2"/>
    <property type="match status" value="1"/>
</dbReference>
<protein>
    <submittedName>
        <fullName evidence="2">Undecaprenyl-phosphate mannosyltransferase</fullName>
        <ecNumber evidence="2">2.4.1.54</ecNumber>
    </submittedName>
</protein>
<dbReference type="EC" id="2.4.1.54" evidence="2"/>
<dbReference type="InterPro" id="IPR029044">
    <property type="entry name" value="Nucleotide-diphossugar_trans"/>
</dbReference>
<proteinExistence type="predicted"/>
<reference evidence="2 3" key="1">
    <citation type="submission" date="2019-02" db="EMBL/GenBank/DDBJ databases">
        <title>Deep-cultivation of Planctomycetes and their phenomic and genomic characterization uncovers novel biology.</title>
        <authorList>
            <person name="Wiegand S."/>
            <person name="Jogler M."/>
            <person name="Boedeker C."/>
            <person name="Pinto D."/>
            <person name="Vollmers J."/>
            <person name="Rivas-Marin E."/>
            <person name="Kohn T."/>
            <person name="Peeters S.H."/>
            <person name="Heuer A."/>
            <person name="Rast P."/>
            <person name="Oberbeckmann S."/>
            <person name="Bunk B."/>
            <person name="Jeske O."/>
            <person name="Meyerdierks A."/>
            <person name="Storesund J.E."/>
            <person name="Kallscheuer N."/>
            <person name="Luecker S."/>
            <person name="Lage O.M."/>
            <person name="Pohl T."/>
            <person name="Merkel B.J."/>
            <person name="Hornburger P."/>
            <person name="Mueller R.-W."/>
            <person name="Bruemmer F."/>
            <person name="Labrenz M."/>
            <person name="Spormann A.M."/>
            <person name="Op den Camp H."/>
            <person name="Overmann J."/>
            <person name="Amann R."/>
            <person name="Jetten M.S.M."/>
            <person name="Mascher T."/>
            <person name="Medema M.H."/>
            <person name="Devos D.P."/>
            <person name="Kaster A.-K."/>
            <person name="Ovreas L."/>
            <person name="Rohde M."/>
            <person name="Galperin M.Y."/>
            <person name="Jogler C."/>
        </authorList>
    </citation>
    <scope>NUCLEOTIDE SEQUENCE [LARGE SCALE GENOMIC DNA]</scope>
    <source>
        <strain evidence="2 3">Poly30</strain>
    </source>
</reference>
<dbReference type="InterPro" id="IPR050256">
    <property type="entry name" value="Glycosyltransferase_2"/>
</dbReference>
<dbReference type="Gene3D" id="3.90.550.10">
    <property type="entry name" value="Spore Coat Polysaccharide Biosynthesis Protein SpsA, Chain A"/>
    <property type="match status" value="1"/>
</dbReference>
<dbReference type="OrthoDB" id="9810303at2"/>
<dbReference type="PANTHER" id="PTHR48090">
    <property type="entry name" value="UNDECAPRENYL-PHOSPHATE 4-DEOXY-4-FORMAMIDO-L-ARABINOSE TRANSFERASE-RELATED"/>
    <property type="match status" value="1"/>
</dbReference>
<accession>A0A518ES62</accession>
<gene>
    <name evidence="2" type="ORF">Poly30_24340</name>
</gene>
<dbReference type="EMBL" id="CP036434">
    <property type="protein sequence ID" value="QDV06916.1"/>
    <property type="molecule type" value="Genomic_DNA"/>
</dbReference>
<dbReference type="AlphaFoldDB" id="A0A518ES62"/>
<organism evidence="2 3">
    <name type="scientific">Saltatorellus ferox</name>
    <dbReference type="NCBI Taxonomy" id="2528018"/>
    <lineage>
        <taxon>Bacteria</taxon>
        <taxon>Pseudomonadati</taxon>
        <taxon>Planctomycetota</taxon>
        <taxon>Planctomycetia</taxon>
        <taxon>Planctomycetia incertae sedis</taxon>
        <taxon>Saltatorellus</taxon>
    </lineage>
</organism>
<evidence type="ECO:0000259" key="1">
    <source>
        <dbReference type="Pfam" id="PF00535"/>
    </source>
</evidence>
<name>A0A518ES62_9BACT</name>
<dbReference type="SUPFAM" id="SSF53448">
    <property type="entry name" value="Nucleotide-diphospho-sugar transferases"/>
    <property type="match status" value="1"/>
</dbReference>